<comment type="caution">
    <text evidence="9">The sequence shown here is derived from an EMBL/GenBank/DDBJ whole genome shotgun (WGS) entry which is preliminary data.</text>
</comment>
<evidence type="ECO:0000256" key="3">
    <source>
        <dbReference type="ARBA" id="ARBA00022448"/>
    </source>
</evidence>
<keyword evidence="3" id="KW-0813">Transport</keyword>
<dbReference type="InterPro" id="IPR003593">
    <property type="entry name" value="AAA+_ATPase"/>
</dbReference>
<dbReference type="EMBL" id="BAAAOS010000070">
    <property type="protein sequence ID" value="GAA1618656.1"/>
    <property type="molecule type" value="Genomic_DNA"/>
</dbReference>
<name>A0ABP4QQC1_9ACTN</name>
<sequence length="340" mass="36343">MAATDPAALLTVRDLRVEFATSAGPVTAVDGASFDVRPGETVALLGESGSGKSVTAQALLGIVPKPAGRVTGGTVEYDGQDLLAPGTAGRLRGREIAMVFQDPLSSLNPVFRVGAQIGEMFRRHRGASRKEARAEALELMRRVGIPAADKRLDDYPHQFSGGMRQRVMIAMALALSPRLLIADEPTTALDVTVQAQIMDLLARLQAEEGMSLVLITHDLGVVADVADRVVLMYAGRVVETGSIREVYEHSAHPYTAGLMGSVPVIDGPRERLTPIQGAPPDLLHLPSGCSFRPRCQYAEPLCAEQEPPLVPSPGRPVDHRSACHFAERVLLDAEGMLHDA</sequence>
<keyword evidence="6 9" id="KW-0067">ATP-binding</keyword>
<dbReference type="InterPro" id="IPR017871">
    <property type="entry name" value="ABC_transporter-like_CS"/>
</dbReference>
<dbReference type="PROSITE" id="PS00211">
    <property type="entry name" value="ABC_TRANSPORTER_1"/>
    <property type="match status" value="1"/>
</dbReference>
<protein>
    <submittedName>
        <fullName evidence="9">ABC transporter ATP-binding protein</fullName>
    </submittedName>
</protein>
<dbReference type="Gene3D" id="3.40.50.300">
    <property type="entry name" value="P-loop containing nucleotide triphosphate hydrolases"/>
    <property type="match status" value="1"/>
</dbReference>
<keyword evidence="7" id="KW-0472">Membrane</keyword>
<dbReference type="SUPFAM" id="SSF52540">
    <property type="entry name" value="P-loop containing nucleoside triphosphate hydrolases"/>
    <property type="match status" value="1"/>
</dbReference>
<dbReference type="SMART" id="SM00382">
    <property type="entry name" value="AAA"/>
    <property type="match status" value="1"/>
</dbReference>
<feature type="domain" description="ABC transporter" evidence="8">
    <location>
        <begin position="12"/>
        <end position="259"/>
    </location>
</feature>
<dbReference type="Proteomes" id="UP001500393">
    <property type="component" value="Unassembled WGS sequence"/>
</dbReference>
<dbReference type="InterPro" id="IPR003439">
    <property type="entry name" value="ABC_transporter-like_ATP-bd"/>
</dbReference>
<dbReference type="Pfam" id="PF00005">
    <property type="entry name" value="ABC_tran"/>
    <property type="match status" value="1"/>
</dbReference>
<reference evidence="10" key="1">
    <citation type="journal article" date="2019" name="Int. J. Syst. Evol. Microbiol.">
        <title>The Global Catalogue of Microorganisms (GCM) 10K type strain sequencing project: providing services to taxonomists for standard genome sequencing and annotation.</title>
        <authorList>
            <consortium name="The Broad Institute Genomics Platform"/>
            <consortium name="The Broad Institute Genome Sequencing Center for Infectious Disease"/>
            <person name="Wu L."/>
            <person name="Ma J."/>
        </authorList>
    </citation>
    <scope>NUCLEOTIDE SEQUENCE [LARGE SCALE GENOMIC DNA]</scope>
    <source>
        <strain evidence="10">JCM 14969</strain>
    </source>
</reference>
<comment type="similarity">
    <text evidence="2">Belongs to the ABC transporter superfamily.</text>
</comment>
<evidence type="ECO:0000256" key="6">
    <source>
        <dbReference type="ARBA" id="ARBA00022840"/>
    </source>
</evidence>
<keyword evidence="5" id="KW-0547">Nucleotide-binding</keyword>
<evidence type="ECO:0000256" key="5">
    <source>
        <dbReference type="ARBA" id="ARBA00022741"/>
    </source>
</evidence>
<organism evidence="9 10">
    <name type="scientific">Kribbella sancticallisti</name>
    <dbReference type="NCBI Taxonomy" id="460087"/>
    <lineage>
        <taxon>Bacteria</taxon>
        <taxon>Bacillati</taxon>
        <taxon>Actinomycetota</taxon>
        <taxon>Actinomycetes</taxon>
        <taxon>Propionibacteriales</taxon>
        <taxon>Kribbellaceae</taxon>
        <taxon>Kribbella</taxon>
    </lineage>
</organism>
<dbReference type="NCBIfam" id="TIGR01727">
    <property type="entry name" value="oligo_HPY"/>
    <property type="match status" value="1"/>
</dbReference>
<proteinExistence type="inferred from homology"/>
<dbReference type="RefSeq" id="WP_344222540.1">
    <property type="nucleotide sequence ID" value="NZ_BAAAOS010000070.1"/>
</dbReference>
<evidence type="ECO:0000256" key="1">
    <source>
        <dbReference type="ARBA" id="ARBA00004202"/>
    </source>
</evidence>
<dbReference type="CDD" id="cd03257">
    <property type="entry name" value="ABC_NikE_OppD_transporters"/>
    <property type="match status" value="1"/>
</dbReference>
<evidence type="ECO:0000256" key="2">
    <source>
        <dbReference type="ARBA" id="ARBA00005417"/>
    </source>
</evidence>
<keyword evidence="4" id="KW-1003">Cell membrane</keyword>
<accession>A0ABP4QQC1</accession>
<evidence type="ECO:0000256" key="7">
    <source>
        <dbReference type="ARBA" id="ARBA00023136"/>
    </source>
</evidence>
<keyword evidence="10" id="KW-1185">Reference proteome</keyword>
<evidence type="ECO:0000256" key="4">
    <source>
        <dbReference type="ARBA" id="ARBA00022475"/>
    </source>
</evidence>
<dbReference type="InterPro" id="IPR050388">
    <property type="entry name" value="ABC_Ni/Peptide_Import"/>
</dbReference>
<dbReference type="PANTHER" id="PTHR43297">
    <property type="entry name" value="OLIGOPEPTIDE TRANSPORT ATP-BINDING PROTEIN APPD"/>
    <property type="match status" value="1"/>
</dbReference>
<evidence type="ECO:0000313" key="10">
    <source>
        <dbReference type="Proteomes" id="UP001500393"/>
    </source>
</evidence>
<dbReference type="GO" id="GO:0005524">
    <property type="term" value="F:ATP binding"/>
    <property type="evidence" value="ECO:0007669"/>
    <property type="project" value="UniProtKB-KW"/>
</dbReference>
<dbReference type="InterPro" id="IPR013563">
    <property type="entry name" value="Oligopep_ABC_C"/>
</dbReference>
<dbReference type="PROSITE" id="PS50893">
    <property type="entry name" value="ABC_TRANSPORTER_2"/>
    <property type="match status" value="1"/>
</dbReference>
<dbReference type="PANTHER" id="PTHR43297:SF2">
    <property type="entry name" value="DIPEPTIDE TRANSPORT ATP-BINDING PROTEIN DPPD"/>
    <property type="match status" value="1"/>
</dbReference>
<gene>
    <name evidence="9" type="ORF">GCM10009789_85610</name>
</gene>
<dbReference type="Pfam" id="PF08352">
    <property type="entry name" value="oligo_HPY"/>
    <property type="match status" value="1"/>
</dbReference>
<dbReference type="InterPro" id="IPR027417">
    <property type="entry name" value="P-loop_NTPase"/>
</dbReference>
<evidence type="ECO:0000313" key="9">
    <source>
        <dbReference type="EMBL" id="GAA1618656.1"/>
    </source>
</evidence>
<evidence type="ECO:0000259" key="8">
    <source>
        <dbReference type="PROSITE" id="PS50893"/>
    </source>
</evidence>
<comment type="subcellular location">
    <subcellularLocation>
        <location evidence="1">Cell membrane</location>
        <topology evidence="1">Peripheral membrane protein</topology>
    </subcellularLocation>
</comment>